<dbReference type="Pfam" id="PF01408">
    <property type="entry name" value="GFO_IDH_MocA"/>
    <property type="match status" value="1"/>
</dbReference>
<dbReference type="EMBL" id="WUUL01000002">
    <property type="protein sequence ID" value="MXQ52857.1"/>
    <property type="molecule type" value="Genomic_DNA"/>
</dbReference>
<sequence>MIRYGIVGCGHIAKKHVQAIANVDGAVLTAVCDTNEERLQEFVTDGVQGFLDLQDMLQADLVDVVSICTPSGLHKVLTIQVAEAKKHVVVEKPMALTLEDANAMIEACEKNNVKMAVIHPNRFRPAIIELRKQLDKGSFGKIGHANATVRWNRNQAYYDQAPWRGTKAMDGGVLMNQAIHNMDLMLWMMGDIEEVSSYNATRIRDIEAEDTSLSVIRFKSGALGVLEAAVTIYPKNLEESLSIFGETGTATISGPNANWIKTWDFAGLTEEEKQQTIEQIAQDPFGIPGHECIIQDMTNAIAQDYIPVVSGKEGREALAFVIACQQSAETGKPVRMDDLLKSHEGATR</sequence>
<dbReference type="Proteomes" id="UP000430692">
    <property type="component" value="Unassembled WGS sequence"/>
</dbReference>
<name>A0A6I4VN00_9BACL</name>
<dbReference type="GO" id="GO:0000166">
    <property type="term" value="F:nucleotide binding"/>
    <property type="evidence" value="ECO:0007669"/>
    <property type="project" value="InterPro"/>
</dbReference>
<evidence type="ECO:0000259" key="1">
    <source>
        <dbReference type="Pfam" id="PF01408"/>
    </source>
</evidence>
<dbReference type="SUPFAM" id="SSF55347">
    <property type="entry name" value="Glyceraldehyde-3-phosphate dehydrogenase-like, C-terminal domain"/>
    <property type="match status" value="1"/>
</dbReference>
<dbReference type="RefSeq" id="WP_160800175.1">
    <property type="nucleotide sequence ID" value="NZ_WUUL01000002.1"/>
</dbReference>
<dbReference type="SUPFAM" id="SSF51735">
    <property type="entry name" value="NAD(P)-binding Rossmann-fold domains"/>
    <property type="match status" value="1"/>
</dbReference>
<gene>
    <name evidence="3" type="ORF">GSM42_03740</name>
</gene>
<dbReference type="Gene3D" id="3.30.360.10">
    <property type="entry name" value="Dihydrodipicolinate Reductase, domain 2"/>
    <property type="match status" value="1"/>
</dbReference>
<accession>A0A6I4VN00</accession>
<feature type="domain" description="Gfo/Idh/MocA-like oxidoreductase N-terminal" evidence="1">
    <location>
        <begin position="2"/>
        <end position="118"/>
    </location>
</feature>
<proteinExistence type="predicted"/>
<evidence type="ECO:0000313" key="4">
    <source>
        <dbReference type="Proteomes" id="UP000430692"/>
    </source>
</evidence>
<dbReference type="Pfam" id="PF22725">
    <property type="entry name" value="GFO_IDH_MocA_C3"/>
    <property type="match status" value="1"/>
</dbReference>
<keyword evidence="4" id="KW-1185">Reference proteome</keyword>
<evidence type="ECO:0000313" key="3">
    <source>
        <dbReference type="EMBL" id="MXQ52857.1"/>
    </source>
</evidence>
<dbReference type="InterPro" id="IPR000683">
    <property type="entry name" value="Gfo/Idh/MocA-like_OxRdtase_N"/>
</dbReference>
<organism evidence="3 4">
    <name type="scientific">Shimazuella alba</name>
    <dbReference type="NCBI Taxonomy" id="2690964"/>
    <lineage>
        <taxon>Bacteria</taxon>
        <taxon>Bacillati</taxon>
        <taxon>Bacillota</taxon>
        <taxon>Bacilli</taxon>
        <taxon>Bacillales</taxon>
        <taxon>Thermoactinomycetaceae</taxon>
        <taxon>Shimazuella</taxon>
    </lineage>
</organism>
<reference evidence="3 4" key="1">
    <citation type="submission" date="2019-12" db="EMBL/GenBank/DDBJ databases">
        <title>Whole-genome analyses of novel actinobacteria.</title>
        <authorList>
            <person name="Sahin N."/>
            <person name="Saygin H."/>
        </authorList>
    </citation>
    <scope>NUCLEOTIDE SEQUENCE [LARGE SCALE GENOMIC DNA]</scope>
    <source>
        <strain evidence="3 4">KC615</strain>
    </source>
</reference>
<dbReference type="InterPro" id="IPR052515">
    <property type="entry name" value="Gfo/Idh/MocA_Oxidoreductase"/>
</dbReference>
<evidence type="ECO:0000259" key="2">
    <source>
        <dbReference type="Pfam" id="PF22725"/>
    </source>
</evidence>
<dbReference type="AlphaFoldDB" id="A0A6I4VN00"/>
<dbReference type="PANTHER" id="PTHR43249">
    <property type="entry name" value="UDP-N-ACETYL-2-AMINO-2-DEOXY-D-GLUCURONATE OXIDASE"/>
    <property type="match status" value="1"/>
</dbReference>
<comment type="caution">
    <text evidence="3">The sequence shown here is derived from an EMBL/GenBank/DDBJ whole genome shotgun (WGS) entry which is preliminary data.</text>
</comment>
<feature type="domain" description="GFO/IDH/MocA-like oxidoreductase" evidence="2">
    <location>
        <begin position="129"/>
        <end position="250"/>
    </location>
</feature>
<dbReference type="PANTHER" id="PTHR43249:SF1">
    <property type="entry name" value="D-GLUCOSIDE 3-DEHYDROGENASE"/>
    <property type="match status" value="1"/>
</dbReference>
<dbReference type="Gene3D" id="3.40.50.720">
    <property type="entry name" value="NAD(P)-binding Rossmann-like Domain"/>
    <property type="match status" value="1"/>
</dbReference>
<protein>
    <submittedName>
        <fullName evidence="3">Gfo/Idh/MocA family oxidoreductase</fullName>
    </submittedName>
</protein>
<dbReference type="InterPro" id="IPR055170">
    <property type="entry name" value="GFO_IDH_MocA-like_dom"/>
</dbReference>
<dbReference type="InterPro" id="IPR036291">
    <property type="entry name" value="NAD(P)-bd_dom_sf"/>
</dbReference>